<evidence type="ECO:0000256" key="10">
    <source>
        <dbReference type="RuleBase" id="RU361143"/>
    </source>
</evidence>
<organism evidence="11 12">
    <name type="scientific">Sistotremastrum suecicum HHB10207 ss-3</name>
    <dbReference type="NCBI Taxonomy" id="1314776"/>
    <lineage>
        <taxon>Eukaryota</taxon>
        <taxon>Fungi</taxon>
        <taxon>Dikarya</taxon>
        <taxon>Basidiomycota</taxon>
        <taxon>Agaricomycotina</taxon>
        <taxon>Agaricomycetes</taxon>
        <taxon>Sistotremastrales</taxon>
        <taxon>Sistotremastraceae</taxon>
        <taxon>Sistotremastrum</taxon>
    </lineage>
</organism>
<evidence type="ECO:0000256" key="3">
    <source>
        <dbReference type="ARBA" id="ARBA00004922"/>
    </source>
</evidence>
<gene>
    <name evidence="11" type="ORF">SISSUDRAFT_1023913</name>
</gene>
<evidence type="ECO:0000256" key="5">
    <source>
        <dbReference type="ARBA" id="ARBA00022692"/>
    </source>
</evidence>
<feature type="transmembrane region" description="Helical" evidence="10">
    <location>
        <begin position="461"/>
        <end position="478"/>
    </location>
</feature>
<dbReference type="OrthoDB" id="310030at2759"/>
<feature type="chain" id="PRO_5007748713" description="Dolichyl-diphosphooligosaccharide--protein glycosyltransferase subunit 1" evidence="10">
    <location>
        <begin position="24"/>
        <end position="487"/>
    </location>
</feature>
<comment type="similarity">
    <text evidence="4 10">Belongs to the OST1 family.</text>
</comment>
<name>A0A166BSK0_9AGAM</name>
<dbReference type="AlphaFoldDB" id="A0A166BSK0"/>
<evidence type="ECO:0000256" key="6">
    <source>
        <dbReference type="ARBA" id="ARBA00022729"/>
    </source>
</evidence>
<dbReference type="STRING" id="1314776.A0A166BSK0"/>
<keyword evidence="8 10" id="KW-1133">Transmembrane helix</keyword>
<dbReference type="GO" id="GO:0018279">
    <property type="term" value="P:protein N-linked glycosylation via asparagine"/>
    <property type="evidence" value="ECO:0007669"/>
    <property type="project" value="TreeGrafter"/>
</dbReference>
<evidence type="ECO:0000256" key="9">
    <source>
        <dbReference type="ARBA" id="ARBA00023136"/>
    </source>
</evidence>
<evidence type="ECO:0000256" key="4">
    <source>
        <dbReference type="ARBA" id="ARBA00008905"/>
    </source>
</evidence>
<comment type="pathway">
    <text evidence="3 10">Protein modification; protein glycosylation.</text>
</comment>
<keyword evidence="6 10" id="KW-0732">Signal</keyword>
<sequence length="487" mass="53890">MTRLWHWTQVLYLLSCLLSVSWATKGNILSFENTAIVRTVELGGSLVAVTTTYAIQAVTGDTSEYIVALSEAEHGVTSWIEATLKGSVDPLQLKPLGYKHDYAAHLYSITLPKVPVKGETTSLVLETVQTKATYPWPPSSPQGGEQLLKYESDLLVISPYVTSVQRTKVRGPASIRSFTTPEGLGAFTDEPTAVQAGSVVTYGPYKNIPASANPFFAEESQKRILIHYEFNEGVLTVVKLQRAAEISHWGSNLNIENQILLRNTGPTLKGHFSRLDHQFQGHYHSASAQSIRSVPMLLPAGINTPYYYDLIGNVSTSKFRPSRSGKSRTLQFSYLDLRPRYPLLGGWNYSFTLGWDAPLSDSAKWDAKTGRYIIGVPYWTPITGSYVEEAEVKIVLPEGATDVEVFPPFNPLTVNRTVHTSYLDTTGRPAIILTNTRITDRHTGVIYVTYKVPFTAHLKKPIAVAAATFSVFVLALAARRVDPRIHK</sequence>
<evidence type="ECO:0000256" key="2">
    <source>
        <dbReference type="ARBA" id="ARBA00004115"/>
    </source>
</evidence>
<comment type="function">
    <text evidence="1 10">Subunit of the oligosaccharyl transferase (OST) complex that catalyzes the initial transfer of a defined glycan (Glc(3)Man(9)GlcNAc(2) in eukaryotes) from the lipid carrier dolichol-pyrophosphate to an asparagine residue within an Asn-X-Ser/Thr consensus motif in nascent polypeptide chains, the first step in protein N-glycosylation. N-glycosylation occurs cotranslationally and the complex associates with the Sec61 complex at the channel-forming translocon complex that mediates protein translocation across the endoplasmic reticulum (ER). All subunits are required for a maximal enzyme activity.</text>
</comment>
<keyword evidence="5 10" id="KW-0812">Transmembrane</keyword>
<comment type="subcellular location">
    <subcellularLocation>
        <location evidence="2 10">Endoplasmic reticulum membrane</location>
        <topology evidence="2 10">Single-pass type I membrane protein</topology>
    </subcellularLocation>
</comment>
<protein>
    <recommendedName>
        <fullName evidence="10">Dolichyl-diphosphooligosaccharide--protein glycosyltransferase subunit 1</fullName>
    </recommendedName>
</protein>
<evidence type="ECO:0000256" key="1">
    <source>
        <dbReference type="ARBA" id="ARBA00002791"/>
    </source>
</evidence>
<feature type="signal peptide" evidence="10">
    <location>
        <begin position="1"/>
        <end position="23"/>
    </location>
</feature>
<evidence type="ECO:0000256" key="8">
    <source>
        <dbReference type="ARBA" id="ARBA00022989"/>
    </source>
</evidence>
<dbReference type="GO" id="GO:0008250">
    <property type="term" value="C:oligosaccharyltransferase complex"/>
    <property type="evidence" value="ECO:0007669"/>
    <property type="project" value="UniProtKB-UniRule"/>
</dbReference>
<evidence type="ECO:0000256" key="7">
    <source>
        <dbReference type="ARBA" id="ARBA00022824"/>
    </source>
</evidence>
<evidence type="ECO:0000313" key="12">
    <source>
        <dbReference type="Proteomes" id="UP000076798"/>
    </source>
</evidence>
<dbReference type="EMBL" id="KV428101">
    <property type="protein sequence ID" value="KZT36701.1"/>
    <property type="molecule type" value="Genomic_DNA"/>
</dbReference>
<comment type="subunit">
    <text evidence="10">Component of the oligosaccharyltransferase (OST) complex.</text>
</comment>
<dbReference type="Proteomes" id="UP000076798">
    <property type="component" value="Unassembled WGS sequence"/>
</dbReference>
<proteinExistence type="inferred from homology"/>
<dbReference type="InterPro" id="IPR007676">
    <property type="entry name" value="Ribophorin_I"/>
</dbReference>
<dbReference type="PANTHER" id="PTHR21049">
    <property type="entry name" value="RIBOPHORIN I"/>
    <property type="match status" value="1"/>
</dbReference>
<accession>A0A166BSK0</accession>
<dbReference type="UniPathway" id="UPA00378"/>
<keyword evidence="7 10" id="KW-0256">Endoplasmic reticulum</keyword>
<dbReference type="PANTHER" id="PTHR21049:SF0">
    <property type="entry name" value="DOLICHYL-DIPHOSPHOOLIGOSACCHARIDE--PROTEIN GLYCOSYLTRANSFERASE SUBUNIT 1"/>
    <property type="match status" value="1"/>
</dbReference>
<dbReference type="Pfam" id="PF04597">
    <property type="entry name" value="Ribophorin_I"/>
    <property type="match status" value="1"/>
</dbReference>
<reference evidence="11 12" key="1">
    <citation type="journal article" date="2016" name="Mol. Biol. Evol.">
        <title>Comparative Genomics of Early-Diverging Mushroom-Forming Fungi Provides Insights into the Origins of Lignocellulose Decay Capabilities.</title>
        <authorList>
            <person name="Nagy L.G."/>
            <person name="Riley R."/>
            <person name="Tritt A."/>
            <person name="Adam C."/>
            <person name="Daum C."/>
            <person name="Floudas D."/>
            <person name="Sun H."/>
            <person name="Yadav J.S."/>
            <person name="Pangilinan J."/>
            <person name="Larsson K.H."/>
            <person name="Matsuura K."/>
            <person name="Barry K."/>
            <person name="Labutti K."/>
            <person name="Kuo R."/>
            <person name="Ohm R.A."/>
            <person name="Bhattacharya S.S."/>
            <person name="Shirouzu T."/>
            <person name="Yoshinaga Y."/>
            <person name="Martin F.M."/>
            <person name="Grigoriev I.V."/>
            <person name="Hibbett D.S."/>
        </authorList>
    </citation>
    <scope>NUCLEOTIDE SEQUENCE [LARGE SCALE GENOMIC DNA]</scope>
    <source>
        <strain evidence="11 12">HHB10207 ss-3</strain>
    </source>
</reference>
<evidence type="ECO:0000313" key="11">
    <source>
        <dbReference type="EMBL" id="KZT36701.1"/>
    </source>
</evidence>
<keyword evidence="9 10" id="KW-0472">Membrane</keyword>
<keyword evidence="12" id="KW-1185">Reference proteome</keyword>